<dbReference type="GeneID" id="92094267"/>
<dbReference type="Gene3D" id="1.10.1520.10">
    <property type="entry name" value="Ribonuclease III domain"/>
    <property type="match status" value="1"/>
</dbReference>
<feature type="region of interest" description="Disordered" evidence="1">
    <location>
        <begin position="14"/>
        <end position="53"/>
    </location>
</feature>
<feature type="domain" description="RNase III" evidence="2">
    <location>
        <begin position="224"/>
        <end position="302"/>
    </location>
</feature>
<evidence type="ECO:0000313" key="4">
    <source>
        <dbReference type="Proteomes" id="UP001480595"/>
    </source>
</evidence>
<dbReference type="RefSeq" id="XP_066713374.1">
    <property type="nucleotide sequence ID" value="XM_066861204.1"/>
</dbReference>
<protein>
    <submittedName>
        <fullName evidence="3">RNase III domain-containing protein</fullName>
    </submittedName>
</protein>
<dbReference type="PANTHER" id="PTHR28160">
    <property type="entry name" value="54S RIBOSOMAL PROTEIN L15, MITOCHONDRIAL"/>
    <property type="match status" value="1"/>
</dbReference>
<dbReference type="InterPro" id="IPR040030">
    <property type="entry name" value="Ribosomal_mL57"/>
</dbReference>
<feature type="domain" description="RNase III" evidence="2">
    <location>
        <begin position="124"/>
        <end position="163"/>
    </location>
</feature>
<dbReference type="Pfam" id="PF14622">
    <property type="entry name" value="Ribonucleas_3_3"/>
    <property type="match status" value="2"/>
</dbReference>
<dbReference type="InterPro" id="IPR036389">
    <property type="entry name" value="RNase_III_sf"/>
</dbReference>
<sequence length="306" mass="33411">MALNASRSAAQFARQALQSSTKRSSPAITTRPLAAAAATTTTPHRSFSSSNSRLLQEDDSALYVSSEELSPRWAHTPERMKASFSPHITMDPSRSIWAVNESPQKLDDALNNLLGHDGDRLLPDELKWLAVTHKSFDQGRRGFNDRLAFLGKQVATMEAMQGILNAQFSKFASAAATPPSASPTEGVIAEVVEGMAREEKGIPEDIYGHRREPFQHAALERTDELSILQATDILSLKKLQKIAVSTGIAEVVRWKPRKPESMKASGVLPVMGGAIYAIIGAISLQHGGKVASRVVRERIIRRIKPN</sequence>
<keyword evidence="4" id="KW-1185">Reference proteome</keyword>
<dbReference type="Proteomes" id="UP001480595">
    <property type="component" value="Unassembled WGS sequence"/>
</dbReference>
<dbReference type="PANTHER" id="PTHR28160:SF1">
    <property type="entry name" value="LARGE RIBOSOMAL SUBUNIT PROTEIN ML57"/>
    <property type="match status" value="1"/>
</dbReference>
<proteinExistence type="predicted"/>
<feature type="compositionally biased region" description="Low complexity" evidence="1">
    <location>
        <begin position="14"/>
        <end position="43"/>
    </location>
</feature>
<dbReference type="EMBL" id="JAQQWL010000010">
    <property type="protein sequence ID" value="KAK8054728.1"/>
    <property type="molecule type" value="Genomic_DNA"/>
</dbReference>
<reference evidence="3 4" key="1">
    <citation type="submission" date="2023-01" db="EMBL/GenBank/DDBJ databases">
        <title>Analysis of 21 Apiospora genomes using comparative genomics revels a genus with tremendous synthesis potential of carbohydrate active enzymes and secondary metabolites.</title>
        <authorList>
            <person name="Sorensen T."/>
        </authorList>
    </citation>
    <scope>NUCLEOTIDE SEQUENCE [LARGE SCALE GENOMIC DNA]</scope>
    <source>
        <strain evidence="3 4">CBS 135458</strain>
    </source>
</reference>
<dbReference type="InterPro" id="IPR000999">
    <property type="entry name" value="RNase_III_dom"/>
</dbReference>
<evidence type="ECO:0000259" key="2">
    <source>
        <dbReference type="Pfam" id="PF14622"/>
    </source>
</evidence>
<gene>
    <name evidence="3" type="ORF">PG994_009795</name>
</gene>
<organism evidence="3 4">
    <name type="scientific">Apiospora phragmitis</name>
    <dbReference type="NCBI Taxonomy" id="2905665"/>
    <lineage>
        <taxon>Eukaryota</taxon>
        <taxon>Fungi</taxon>
        <taxon>Dikarya</taxon>
        <taxon>Ascomycota</taxon>
        <taxon>Pezizomycotina</taxon>
        <taxon>Sordariomycetes</taxon>
        <taxon>Xylariomycetidae</taxon>
        <taxon>Amphisphaeriales</taxon>
        <taxon>Apiosporaceae</taxon>
        <taxon>Apiospora</taxon>
    </lineage>
</organism>
<evidence type="ECO:0000256" key="1">
    <source>
        <dbReference type="SAM" id="MobiDB-lite"/>
    </source>
</evidence>
<feature type="compositionally biased region" description="Polar residues" evidence="1">
    <location>
        <begin position="44"/>
        <end position="53"/>
    </location>
</feature>
<evidence type="ECO:0000313" key="3">
    <source>
        <dbReference type="EMBL" id="KAK8054728.1"/>
    </source>
</evidence>
<name>A0ABR1U780_9PEZI</name>
<comment type="caution">
    <text evidence="3">The sequence shown here is derived from an EMBL/GenBank/DDBJ whole genome shotgun (WGS) entry which is preliminary data.</text>
</comment>
<accession>A0ABR1U780</accession>